<dbReference type="EMBL" id="QZKU01000024">
    <property type="protein sequence ID" value="RJP25338.1"/>
    <property type="molecule type" value="Genomic_DNA"/>
</dbReference>
<feature type="transmembrane region" description="Helical" evidence="1">
    <location>
        <begin position="72"/>
        <end position="91"/>
    </location>
</feature>
<dbReference type="Pfam" id="PF07758">
    <property type="entry name" value="DUF1614"/>
    <property type="match status" value="1"/>
</dbReference>
<sequence>MTRFIENPVIHELSAASVLILIKEKKRRMVPYFPFYGSVGVLVALLLLLVFLLIEVNVIHYAFEKIGINHRYVFLVLLLSFIGSAVNIPLFELPGHVPTVENQINSYGFEIFVPAHGVTVAINVGGALIPTLVSIFLLVKMDHVLRAVLAVVVVSALSFYFATLVPGVGITIPAFIPPVTAALCAILLCRKEAPQIAYISGSLGTLIGADLLNLGNIAVLGSEFVSIGGAGTFDGIFFSSIIAVLLVSI</sequence>
<keyword evidence="1" id="KW-0812">Transmembrane</keyword>
<dbReference type="AlphaFoldDB" id="A0A3A4NXT4"/>
<dbReference type="Proteomes" id="UP000265882">
    <property type="component" value="Unassembled WGS sequence"/>
</dbReference>
<organism evidence="2 3">
    <name type="scientific">Abyssobacteria bacterium (strain SURF_5)</name>
    <dbReference type="NCBI Taxonomy" id="2093360"/>
    <lineage>
        <taxon>Bacteria</taxon>
        <taxon>Pseudomonadati</taxon>
        <taxon>Candidatus Hydrogenedentota</taxon>
        <taxon>Candidatus Abyssobacteria</taxon>
    </lineage>
</organism>
<evidence type="ECO:0000313" key="2">
    <source>
        <dbReference type="EMBL" id="RJP25338.1"/>
    </source>
</evidence>
<protein>
    <submittedName>
        <fullName evidence="2">DUF1614 domain-containing protein</fullName>
    </submittedName>
</protein>
<gene>
    <name evidence="2" type="ORF">C4520_02575</name>
</gene>
<feature type="transmembrane region" description="Helical" evidence="1">
    <location>
        <begin position="35"/>
        <end position="60"/>
    </location>
</feature>
<feature type="transmembrane region" description="Helical" evidence="1">
    <location>
        <begin position="224"/>
        <end position="247"/>
    </location>
</feature>
<feature type="transmembrane region" description="Helical" evidence="1">
    <location>
        <begin position="144"/>
        <end position="162"/>
    </location>
</feature>
<reference evidence="2 3" key="1">
    <citation type="journal article" date="2017" name="ISME J.">
        <title>Energy and carbon metabolisms in a deep terrestrial subsurface fluid microbial community.</title>
        <authorList>
            <person name="Momper L."/>
            <person name="Jungbluth S.P."/>
            <person name="Lee M.D."/>
            <person name="Amend J.P."/>
        </authorList>
    </citation>
    <scope>NUCLEOTIDE SEQUENCE [LARGE SCALE GENOMIC DNA]</scope>
    <source>
        <strain evidence="2">SURF_5</strain>
    </source>
</reference>
<keyword evidence="1" id="KW-0472">Membrane</keyword>
<feature type="transmembrane region" description="Helical" evidence="1">
    <location>
        <begin position="196"/>
        <end position="218"/>
    </location>
</feature>
<evidence type="ECO:0000313" key="3">
    <source>
        <dbReference type="Proteomes" id="UP000265882"/>
    </source>
</evidence>
<evidence type="ECO:0000256" key="1">
    <source>
        <dbReference type="SAM" id="Phobius"/>
    </source>
</evidence>
<keyword evidence="1" id="KW-1133">Transmembrane helix</keyword>
<name>A0A3A4NXT4_ABYX5</name>
<feature type="transmembrane region" description="Helical" evidence="1">
    <location>
        <begin position="111"/>
        <end position="137"/>
    </location>
</feature>
<proteinExistence type="predicted"/>
<comment type="caution">
    <text evidence="2">The sequence shown here is derived from an EMBL/GenBank/DDBJ whole genome shotgun (WGS) entry which is preliminary data.</text>
</comment>
<dbReference type="InterPro" id="IPR011672">
    <property type="entry name" value="DUF1614"/>
</dbReference>
<feature type="transmembrane region" description="Helical" evidence="1">
    <location>
        <begin position="168"/>
        <end position="189"/>
    </location>
</feature>
<accession>A0A3A4NXT4</accession>